<dbReference type="RefSeq" id="WP_129191796.1">
    <property type="nucleotide sequence ID" value="NZ_CP035491.1"/>
</dbReference>
<accession>A0A4P6FDG4</accession>
<dbReference type="OrthoDB" id="5397817at2"/>
<evidence type="ECO:0000313" key="1">
    <source>
        <dbReference type="EMBL" id="QAY74250.1"/>
    </source>
</evidence>
<keyword evidence="2" id="KW-1185">Reference proteome</keyword>
<dbReference type="Proteomes" id="UP000291259">
    <property type="component" value="Chromosome"/>
</dbReference>
<dbReference type="KEGG" id="agf:ET445_13870"/>
<dbReference type="EMBL" id="CP035491">
    <property type="protein sequence ID" value="QAY74250.1"/>
    <property type="molecule type" value="Genomic_DNA"/>
</dbReference>
<organism evidence="1 2">
    <name type="scientific">Agromyces protaetiae</name>
    <dbReference type="NCBI Taxonomy" id="2509455"/>
    <lineage>
        <taxon>Bacteria</taxon>
        <taxon>Bacillati</taxon>
        <taxon>Actinomycetota</taxon>
        <taxon>Actinomycetes</taxon>
        <taxon>Micrococcales</taxon>
        <taxon>Microbacteriaceae</taxon>
        <taxon>Agromyces</taxon>
    </lineage>
</organism>
<dbReference type="AlphaFoldDB" id="A0A4P6FDG4"/>
<reference evidence="1 2" key="1">
    <citation type="submission" date="2019-01" db="EMBL/GenBank/DDBJ databases">
        <title>Genome sequencing of strain FW100M-8.</title>
        <authorList>
            <person name="Heo J."/>
            <person name="Kim S.-J."/>
            <person name="Kim J.-S."/>
            <person name="Hong S.-B."/>
            <person name="Kwon S.-W."/>
        </authorList>
    </citation>
    <scope>NUCLEOTIDE SEQUENCE [LARGE SCALE GENOMIC DNA]</scope>
    <source>
        <strain evidence="1 2">FW100M-8</strain>
    </source>
</reference>
<gene>
    <name evidence="1" type="ORF">ET445_13870</name>
</gene>
<sequence length="117" mass="13000">MGVELNYSWYVARLREEGSFHTATENLPVDVAEFRRELRRAMKVAGLRLQTSNRSGLFIAWDPDYEVPAEKLRAVMEATSLSAGPLPPSCPNCGGLCLAERKAWRCPNCGMAVLATR</sequence>
<evidence type="ECO:0000313" key="2">
    <source>
        <dbReference type="Proteomes" id="UP000291259"/>
    </source>
</evidence>
<name>A0A4P6FDG4_9MICO</name>
<protein>
    <submittedName>
        <fullName evidence="1">Uncharacterized protein</fullName>
    </submittedName>
</protein>
<proteinExistence type="predicted"/>